<evidence type="ECO:0000259" key="11">
    <source>
        <dbReference type="PROSITE" id="PS50893"/>
    </source>
</evidence>
<keyword evidence="9 10" id="KW-0472">Membrane</keyword>
<feature type="transmembrane region" description="Helical" evidence="10">
    <location>
        <begin position="100"/>
        <end position="121"/>
    </location>
</feature>
<keyword evidence="5" id="KW-0677">Repeat</keyword>
<dbReference type="CDD" id="cd03250">
    <property type="entry name" value="ABCC_MRP_domain1"/>
    <property type="match status" value="1"/>
</dbReference>
<dbReference type="KEGG" id="tut:107362056"/>
<dbReference type="InterPro" id="IPR036640">
    <property type="entry name" value="ABC1_TM_sf"/>
</dbReference>
<dbReference type="OMA" id="FTITMTI"/>
<dbReference type="HOGENOM" id="CLU_000604_27_1_1"/>
<dbReference type="GO" id="GO:0016887">
    <property type="term" value="F:ATP hydrolysis activity"/>
    <property type="evidence" value="ECO:0007669"/>
    <property type="project" value="InterPro"/>
</dbReference>
<feature type="domain" description="ABC transporter" evidence="11">
    <location>
        <begin position="420"/>
        <end position="642"/>
    </location>
</feature>
<reference evidence="14" key="1">
    <citation type="submission" date="2011-08" db="EMBL/GenBank/DDBJ databases">
        <authorList>
            <person name="Rombauts S."/>
        </authorList>
    </citation>
    <scope>NUCLEOTIDE SEQUENCE</scope>
    <source>
        <strain evidence="14">London</strain>
    </source>
</reference>
<dbReference type="eggNOG" id="KOG0054">
    <property type="taxonomic scope" value="Eukaryota"/>
</dbReference>
<gene>
    <name evidence="13" type="primary">107362056</name>
</gene>
<feature type="transmembrane region" description="Helical" evidence="10">
    <location>
        <begin position="725"/>
        <end position="748"/>
    </location>
</feature>
<keyword evidence="7" id="KW-0067">ATP-binding</keyword>
<feature type="transmembrane region" description="Helical" evidence="10">
    <location>
        <begin position="855"/>
        <end position="876"/>
    </location>
</feature>
<evidence type="ECO:0000256" key="1">
    <source>
        <dbReference type="ARBA" id="ARBA00004141"/>
    </source>
</evidence>
<dbReference type="GO" id="GO:0005524">
    <property type="term" value="F:ATP binding"/>
    <property type="evidence" value="ECO:0007669"/>
    <property type="project" value="UniProtKB-KW"/>
</dbReference>
<name>T1K9B0_TETUR</name>
<feature type="domain" description="ABC transmembrane type-1" evidence="12">
    <location>
        <begin position="785"/>
        <end position="1025"/>
    </location>
</feature>
<evidence type="ECO:0000256" key="2">
    <source>
        <dbReference type="ARBA" id="ARBA00009726"/>
    </source>
</evidence>
<dbReference type="Proteomes" id="UP000015104">
    <property type="component" value="Unassembled WGS sequence"/>
</dbReference>
<dbReference type="SMART" id="SM00382">
    <property type="entry name" value="AAA"/>
    <property type="match status" value="2"/>
</dbReference>
<dbReference type="Gene3D" id="3.40.50.300">
    <property type="entry name" value="P-loop containing nucleotide triphosphate hydrolases"/>
    <property type="match status" value="2"/>
</dbReference>
<feature type="domain" description="ABC transporter" evidence="11">
    <location>
        <begin position="1063"/>
        <end position="1295"/>
    </location>
</feature>
<feature type="transmembrane region" description="Helical" evidence="10">
    <location>
        <begin position="370"/>
        <end position="390"/>
    </location>
</feature>
<feature type="transmembrane region" description="Helical" evidence="10">
    <location>
        <begin position="214"/>
        <end position="235"/>
    </location>
</feature>
<evidence type="ECO:0000313" key="14">
    <source>
        <dbReference type="Proteomes" id="UP000015104"/>
    </source>
</evidence>
<dbReference type="InterPro" id="IPR017871">
    <property type="entry name" value="ABC_transporter-like_CS"/>
</dbReference>
<evidence type="ECO:0000256" key="7">
    <source>
        <dbReference type="ARBA" id="ARBA00022840"/>
    </source>
</evidence>
<protein>
    <submittedName>
        <fullName evidence="13">Uncharacterized protein</fullName>
    </submittedName>
</protein>
<dbReference type="Pfam" id="PF00664">
    <property type="entry name" value="ABC_membrane"/>
    <property type="match status" value="2"/>
</dbReference>
<keyword evidence="6" id="KW-0547">Nucleotide-binding</keyword>
<feature type="transmembrane region" description="Helical" evidence="10">
    <location>
        <begin position="882"/>
        <end position="902"/>
    </location>
</feature>
<dbReference type="InterPro" id="IPR003439">
    <property type="entry name" value="ABC_transporter-like_ATP-bd"/>
</dbReference>
<feature type="transmembrane region" description="Helical" evidence="10">
    <location>
        <begin position="967"/>
        <end position="991"/>
    </location>
</feature>
<dbReference type="PANTHER" id="PTHR24223">
    <property type="entry name" value="ATP-BINDING CASSETTE SUB-FAMILY C"/>
    <property type="match status" value="1"/>
</dbReference>
<comment type="subcellular location">
    <subcellularLocation>
        <location evidence="1">Membrane</location>
        <topology evidence="1">Multi-pass membrane protein</topology>
    </subcellularLocation>
</comment>
<dbReference type="GO" id="GO:0016020">
    <property type="term" value="C:membrane"/>
    <property type="evidence" value="ECO:0007669"/>
    <property type="project" value="UniProtKB-SubCell"/>
</dbReference>
<feature type="transmembrane region" description="Helical" evidence="10">
    <location>
        <begin position="337"/>
        <end position="364"/>
    </location>
</feature>
<dbReference type="EnsemblMetazoa" id="tetur07g04290.1">
    <property type="protein sequence ID" value="tetur07g04290.1"/>
    <property type="gene ID" value="tetur07g04290"/>
</dbReference>
<dbReference type="PROSITE" id="PS50929">
    <property type="entry name" value="ABC_TM1F"/>
    <property type="match status" value="2"/>
</dbReference>
<dbReference type="FunFam" id="3.40.50.300:FF:000973">
    <property type="entry name" value="Multidrug resistance-associated protein 4"/>
    <property type="match status" value="1"/>
</dbReference>
<keyword evidence="8 10" id="KW-1133">Transmembrane helix</keyword>
<evidence type="ECO:0000256" key="8">
    <source>
        <dbReference type="ARBA" id="ARBA00022989"/>
    </source>
</evidence>
<dbReference type="FunFam" id="1.20.1560.10:FF:000013">
    <property type="entry name" value="ABC transporter C family member 2"/>
    <property type="match status" value="1"/>
</dbReference>
<keyword evidence="3" id="KW-0813">Transport</keyword>
<dbReference type="PROSITE" id="PS50893">
    <property type="entry name" value="ABC_TRANSPORTER_2"/>
    <property type="match status" value="2"/>
</dbReference>
<dbReference type="PROSITE" id="PS00211">
    <property type="entry name" value="ABC_TRANSPORTER_1"/>
    <property type="match status" value="2"/>
</dbReference>
<feature type="transmembrane region" description="Helical" evidence="10">
    <location>
        <begin position="785"/>
        <end position="810"/>
    </location>
</feature>
<dbReference type="Gene3D" id="1.20.1560.10">
    <property type="entry name" value="ABC transporter type 1, transmembrane domain"/>
    <property type="match status" value="2"/>
</dbReference>
<dbReference type="CDD" id="cd03244">
    <property type="entry name" value="ABCC_MRP_domain2"/>
    <property type="match status" value="1"/>
</dbReference>
<evidence type="ECO:0000256" key="5">
    <source>
        <dbReference type="ARBA" id="ARBA00022737"/>
    </source>
</evidence>
<reference evidence="13" key="2">
    <citation type="submission" date="2015-06" db="UniProtKB">
        <authorList>
            <consortium name="EnsemblMetazoa"/>
        </authorList>
    </citation>
    <scope>IDENTIFICATION</scope>
</reference>
<dbReference type="FunFam" id="3.40.50.300:FF:000163">
    <property type="entry name" value="Multidrug resistance-associated protein member 4"/>
    <property type="match status" value="1"/>
</dbReference>
<feature type="domain" description="ABC transmembrane type-1" evidence="12">
    <location>
        <begin position="98"/>
        <end position="378"/>
    </location>
</feature>
<dbReference type="EMBL" id="CAEY01001890">
    <property type="status" value="NOT_ANNOTATED_CDS"/>
    <property type="molecule type" value="Genomic_DNA"/>
</dbReference>
<dbReference type="InterPro" id="IPR011527">
    <property type="entry name" value="ABC1_TM_dom"/>
</dbReference>
<keyword evidence="4 10" id="KW-0812">Transmembrane</keyword>
<keyword evidence="14" id="KW-1185">Reference proteome</keyword>
<evidence type="ECO:0000256" key="4">
    <source>
        <dbReference type="ARBA" id="ARBA00022692"/>
    </source>
</evidence>
<dbReference type="InterPro" id="IPR003593">
    <property type="entry name" value="AAA+_ATPase"/>
</dbReference>
<dbReference type="InterPro" id="IPR050173">
    <property type="entry name" value="ABC_transporter_C-like"/>
</dbReference>
<dbReference type="SUPFAM" id="SSF52540">
    <property type="entry name" value="P-loop containing nucleoside triphosphate hydrolases"/>
    <property type="match status" value="2"/>
</dbReference>
<dbReference type="InterPro" id="IPR027417">
    <property type="entry name" value="P-loop_NTPase"/>
</dbReference>
<evidence type="ECO:0000256" key="10">
    <source>
        <dbReference type="SAM" id="Phobius"/>
    </source>
</evidence>
<dbReference type="GO" id="GO:0140359">
    <property type="term" value="F:ABC-type transporter activity"/>
    <property type="evidence" value="ECO:0007669"/>
    <property type="project" value="InterPro"/>
</dbReference>
<dbReference type="Pfam" id="PF00005">
    <property type="entry name" value="ABC_tran"/>
    <property type="match status" value="2"/>
</dbReference>
<comment type="similarity">
    <text evidence="2">Belongs to the ABC transporter superfamily. ABCC family. Conjugate transporter (TC 3.A.1.208) subfamily.</text>
</comment>
<dbReference type="OrthoDB" id="6500128at2759"/>
<evidence type="ECO:0000259" key="12">
    <source>
        <dbReference type="PROSITE" id="PS50929"/>
    </source>
</evidence>
<evidence type="ECO:0000256" key="9">
    <source>
        <dbReference type="ARBA" id="ARBA00023136"/>
    </source>
</evidence>
<dbReference type="SUPFAM" id="SSF90123">
    <property type="entry name" value="ABC transporter transmembrane region"/>
    <property type="match status" value="2"/>
</dbReference>
<feature type="transmembrane region" description="Helical" evidence="10">
    <location>
        <begin position="141"/>
        <end position="164"/>
    </location>
</feature>
<evidence type="ECO:0000313" key="13">
    <source>
        <dbReference type="EnsemblMetazoa" id="tetur07g04290.1"/>
    </source>
</evidence>
<sequence>MGLQPTISKKSSFDRANFLSKLVFWWLTKFFIESQNKRLKTSDLEVCPKSTASEWIGSKLEKEWVKELKKSSKDPKAGGKKPSLGWAIIRAIGPNYSFSFILLVFQNIFPFVQTLFMGELVDLIYQMSKAGADIQSIKTKIYYYGAAVVVSQILGSYTNNYYWFYARRGGLETRVACSRLIYHKTLKLSQKALGQTTTGQIVNLLSNDVARFDYAAEFPFFFIFGPIQVVLYLWILWPQLGISAVVGFIVLFLFAPFQTFMGKAFGKLRTAGAIRTDERIRLMNEFIPAMRVIKMYAWEKPFAALVDYARKREVAKIRGAAYLKGVNLGAGTVSEKLIMFLILVVFILTGHHLTAKTVFVAMALVRQLQYTITFFIPLGISSGAEALISIKRIQKFLELPELEENNSQKSNNWKTSEPVTECKNVELRWRDDHDPVLSGIDFKITKNQLLTVIGPVGSGKSTLLTSLLGEVKPSKGTMQVSGKMSYACQQAWIFAGTVQENILFGNEFDSTRYKQVIHVAALERDMKILPAGDQTVVGDRGASLSGGQRARINLARALYAKADIYLLDDPLSAVDAPVAKHIFEKSVKSFLKDKIVVLVTHQLQFLKQADRILYLKNEKQVCFGDYTEFLKLGADFIEGITSSQPDKHAPAEKKVTRTLSKRLSRQSSVASIMTSASILDDDIVEEFNPHKGHEDEDEDADANELGIVSKSNSLWTYTKAGIAPLLLPFWFIYITGAQALISFIEYYFSLWTDSEQRRAITLTSGNETQFVPLNFVDNFSVMTNIYFFTGLTIALTIWCLTRNISFFAVCMKASIKLHDSLFKAVVRAPISFFDNNPPGIILNRISRDMGMVDDFLPATMFDTLFILSSSAGQIILMAVVNGYLAIPSLLLLTIAYVVRSYYVNIARDVKRLEGVTKSPVFSHLSTSVSGLTTIRAFGVEKRFNENFDLFQDEHSSAYFTWIASSRFFISLIYTISNIYNALVMIIILAVMDSLTGSSIALVISSSIALASSIQWGMRQLTEVETMLTSVERVSELSYIKPEAELDSTPANRPSESWPDSGNIEFKNVYLRYDLSKPPVLDNLNFSIKAREKVGIIGRTGAGKSSIMTALYRMTEPEGRIIIDNVDISQIGLHDLRKKISIIPQEPIIFTGTVRYNLDPFSLKTDADLWEALTQVQLKRAVNEMGGLDAKITDGGTNLSVGQRQLVCLARAILNNNKILVLDEATANIDPSTDELIQQTIRKRFTNCTVLTIAHRLHTVMDSDKILVMDAGHVAQFGDPASLIKDESGILYSMVQATGKESADNLIKIAMKRRLSLKGFEDTQE</sequence>
<dbReference type="PANTHER" id="PTHR24223:SF456">
    <property type="entry name" value="MULTIDRUG RESISTANCE-ASSOCIATED PROTEIN LETHAL(2)03659"/>
    <property type="match status" value="1"/>
</dbReference>
<feature type="transmembrane region" description="Helical" evidence="10">
    <location>
        <begin position="241"/>
        <end position="260"/>
    </location>
</feature>
<proteinExistence type="inferred from homology"/>
<accession>T1K9B0</accession>
<evidence type="ECO:0000256" key="3">
    <source>
        <dbReference type="ARBA" id="ARBA00022448"/>
    </source>
</evidence>
<dbReference type="FunFam" id="1.20.1560.10:FF:000026">
    <property type="entry name" value="Multidrug resistance-associated protein lethal(2)03659"/>
    <property type="match status" value="1"/>
</dbReference>
<evidence type="ECO:0000256" key="6">
    <source>
        <dbReference type="ARBA" id="ARBA00022741"/>
    </source>
</evidence>
<organism evidence="13 14">
    <name type="scientific">Tetranychus urticae</name>
    <name type="common">Two-spotted spider mite</name>
    <dbReference type="NCBI Taxonomy" id="32264"/>
    <lineage>
        <taxon>Eukaryota</taxon>
        <taxon>Metazoa</taxon>
        <taxon>Ecdysozoa</taxon>
        <taxon>Arthropoda</taxon>
        <taxon>Chelicerata</taxon>
        <taxon>Arachnida</taxon>
        <taxon>Acari</taxon>
        <taxon>Acariformes</taxon>
        <taxon>Trombidiformes</taxon>
        <taxon>Prostigmata</taxon>
        <taxon>Eleutherengona</taxon>
        <taxon>Raphignathae</taxon>
        <taxon>Tetranychoidea</taxon>
        <taxon>Tetranychidae</taxon>
        <taxon>Tetranychus</taxon>
    </lineage>
</organism>